<keyword evidence="7" id="KW-1185">Reference proteome</keyword>
<protein>
    <submittedName>
        <fullName evidence="6">Electron transfer flavoprotein alpha subunit apoprotein</fullName>
    </submittedName>
</protein>
<dbReference type="Pfam" id="PF01012">
    <property type="entry name" value="ETF"/>
    <property type="match status" value="1"/>
</dbReference>
<name>A0A1M4WR09_9ACTN</name>
<evidence type="ECO:0000256" key="3">
    <source>
        <dbReference type="ARBA" id="ARBA00025649"/>
    </source>
</evidence>
<proteinExistence type="inferred from homology"/>
<dbReference type="InterPro" id="IPR014729">
    <property type="entry name" value="Rossmann-like_a/b/a_fold"/>
</dbReference>
<dbReference type="SUPFAM" id="SSF52402">
    <property type="entry name" value="Adenine nucleotide alpha hydrolases-like"/>
    <property type="match status" value="1"/>
</dbReference>
<dbReference type="Pfam" id="PF00766">
    <property type="entry name" value="ETF_alpha"/>
    <property type="match status" value="1"/>
</dbReference>
<evidence type="ECO:0000256" key="1">
    <source>
        <dbReference type="ARBA" id="ARBA00005817"/>
    </source>
</evidence>
<feature type="binding site" evidence="4">
    <location>
        <begin position="251"/>
        <end position="255"/>
    </location>
    <ligand>
        <name>FAD</name>
        <dbReference type="ChEBI" id="CHEBI:57692"/>
    </ligand>
</feature>
<gene>
    <name evidence="6" type="ORF">SAMN02745225_01755</name>
</gene>
<keyword evidence="4" id="KW-0274">FAD</keyword>
<dbReference type="EMBL" id="FQUL01000028">
    <property type="protein sequence ID" value="SHE83654.1"/>
    <property type="molecule type" value="Genomic_DNA"/>
</dbReference>
<feature type="binding site" evidence="4">
    <location>
        <begin position="237"/>
        <end position="238"/>
    </location>
    <ligand>
        <name>FAD</name>
        <dbReference type="ChEBI" id="CHEBI:57692"/>
    </ligand>
</feature>
<dbReference type="InterPro" id="IPR029035">
    <property type="entry name" value="DHS-like_NAD/FAD-binding_dom"/>
</dbReference>
<dbReference type="PIRSF" id="PIRSF000089">
    <property type="entry name" value="Electra_flavoP_a"/>
    <property type="match status" value="1"/>
</dbReference>
<dbReference type="GO" id="GO:0009055">
    <property type="term" value="F:electron transfer activity"/>
    <property type="evidence" value="ECO:0007669"/>
    <property type="project" value="InterPro"/>
</dbReference>
<accession>A0A1M4WR09</accession>
<sequence>MSNEVLVINERVQGEIPDLTFELIGKGRELAQALGGSVSVAMIGDLSSLDAFGGADKVYTVEHPVFGSGYSAQAWEEAVAEVVAVARPKVVLFGTGTIGIDLAGSIAYREKAPLASYVVDLKVEGSDVVAVSQLYGGKLLAESLLEGETVVATVIAGSFPSEAGRSGGSPEVVSVAAPKSLDSLTLRPVAVKEPEKSGVDITAADLLVSVGRGVGSQANIEMLQELADALKVPLSASRPVIDQGWLPKPHQVGKSGKKVKPKVYLAFGISGAPEHLEGMRSSELIIACNTDPKAPIFEVAHYGTTLDLFDLVPEILEKLEA</sequence>
<keyword evidence="4" id="KW-0285">Flavoprotein</keyword>
<dbReference type="AlphaFoldDB" id="A0A1M4WR09"/>
<dbReference type="Proteomes" id="UP000184295">
    <property type="component" value="Unassembled WGS sequence"/>
</dbReference>
<feature type="binding site" evidence="4">
    <location>
        <position position="212"/>
    </location>
    <ligand>
        <name>FAD</name>
        <dbReference type="ChEBI" id="CHEBI:57692"/>
    </ligand>
</feature>
<dbReference type="RefSeq" id="WP_072791436.1">
    <property type="nucleotide sequence ID" value="NZ_FQUL01000028.1"/>
</dbReference>
<evidence type="ECO:0000256" key="2">
    <source>
        <dbReference type="ARBA" id="ARBA00011355"/>
    </source>
</evidence>
<comment type="function">
    <text evidence="3">The electron transfer flavoprotein serves as a specific electron acceptor for other dehydrogenases. It transfers the electrons to the main respiratory chain via ETF-ubiquinone oxidoreductase (ETF dehydrogenase).</text>
</comment>
<dbReference type="PANTHER" id="PTHR43153">
    <property type="entry name" value="ELECTRON TRANSFER FLAVOPROTEIN ALPHA"/>
    <property type="match status" value="1"/>
</dbReference>
<dbReference type="InterPro" id="IPR014730">
    <property type="entry name" value="ETF_a/b_N"/>
</dbReference>
<evidence type="ECO:0000259" key="5">
    <source>
        <dbReference type="SMART" id="SM00893"/>
    </source>
</evidence>
<dbReference type="GO" id="GO:0050660">
    <property type="term" value="F:flavin adenine dinucleotide binding"/>
    <property type="evidence" value="ECO:0007669"/>
    <property type="project" value="InterPro"/>
</dbReference>
<evidence type="ECO:0000256" key="4">
    <source>
        <dbReference type="PIRSR" id="PIRSR000089-1"/>
    </source>
</evidence>
<dbReference type="SMART" id="SM00893">
    <property type="entry name" value="ETF"/>
    <property type="match status" value="1"/>
</dbReference>
<dbReference type="PANTHER" id="PTHR43153:SF1">
    <property type="entry name" value="ELECTRON TRANSFER FLAVOPROTEIN SUBUNIT ALPHA, MITOCHONDRIAL"/>
    <property type="match status" value="1"/>
</dbReference>
<feature type="domain" description="Electron transfer flavoprotein alpha/beta-subunit N-terminal" evidence="5">
    <location>
        <begin position="5"/>
        <end position="188"/>
    </location>
</feature>
<reference evidence="7" key="1">
    <citation type="submission" date="2016-11" db="EMBL/GenBank/DDBJ databases">
        <authorList>
            <person name="Varghese N."/>
            <person name="Submissions S."/>
        </authorList>
    </citation>
    <scope>NUCLEOTIDE SEQUENCE [LARGE SCALE GENOMIC DNA]</scope>
    <source>
        <strain evidence="7">DSM 19514</strain>
    </source>
</reference>
<comment type="similarity">
    <text evidence="1">Belongs to the ETF alpha-subunit/FixB family.</text>
</comment>
<dbReference type="SUPFAM" id="SSF52467">
    <property type="entry name" value="DHS-like NAD/FAD-binding domain"/>
    <property type="match status" value="1"/>
</dbReference>
<feature type="binding site" evidence="4">
    <location>
        <begin position="268"/>
        <end position="275"/>
    </location>
    <ligand>
        <name>FAD</name>
        <dbReference type="ChEBI" id="CHEBI:57692"/>
    </ligand>
</feature>
<comment type="subunit">
    <text evidence="2">Heterodimer of an alpha and a beta subunit.</text>
</comment>
<dbReference type="InterPro" id="IPR001308">
    <property type="entry name" value="ETF_a/FixB"/>
</dbReference>
<dbReference type="InterPro" id="IPR014731">
    <property type="entry name" value="ETF_asu_C"/>
</dbReference>
<evidence type="ECO:0000313" key="6">
    <source>
        <dbReference type="EMBL" id="SHE83654.1"/>
    </source>
</evidence>
<dbReference type="GO" id="GO:0033539">
    <property type="term" value="P:fatty acid beta-oxidation using acyl-CoA dehydrogenase"/>
    <property type="evidence" value="ECO:0007669"/>
    <property type="project" value="TreeGrafter"/>
</dbReference>
<dbReference type="STRING" id="1121881.SAMN02745225_01755"/>
<organism evidence="6 7">
    <name type="scientific">Ferrithrix thermotolerans DSM 19514</name>
    <dbReference type="NCBI Taxonomy" id="1121881"/>
    <lineage>
        <taxon>Bacteria</taxon>
        <taxon>Bacillati</taxon>
        <taxon>Actinomycetota</taxon>
        <taxon>Acidimicrobiia</taxon>
        <taxon>Acidimicrobiales</taxon>
        <taxon>Acidimicrobiaceae</taxon>
        <taxon>Ferrithrix</taxon>
    </lineage>
</organism>
<dbReference type="Gene3D" id="3.40.50.1220">
    <property type="entry name" value="TPP-binding domain"/>
    <property type="match status" value="1"/>
</dbReference>
<feature type="binding site" evidence="4">
    <location>
        <position position="289"/>
    </location>
    <ligand>
        <name>FAD</name>
        <dbReference type="ChEBI" id="CHEBI:57692"/>
    </ligand>
</feature>
<comment type="cofactor">
    <cofactor evidence="4">
        <name>FAD</name>
        <dbReference type="ChEBI" id="CHEBI:57692"/>
    </cofactor>
    <text evidence="4">Binds 1 FAD per dimer.</text>
</comment>
<evidence type="ECO:0000313" key="7">
    <source>
        <dbReference type="Proteomes" id="UP000184295"/>
    </source>
</evidence>
<dbReference type="Gene3D" id="3.40.50.620">
    <property type="entry name" value="HUPs"/>
    <property type="match status" value="1"/>
</dbReference>
<dbReference type="OrthoDB" id="9770286at2"/>